<feature type="active site" description="Schiff-base intermediate with substrate" evidence="9">
    <location>
        <position position="131"/>
    </location>
</feature>
<dbReference type="PANTHER" id="PTHR10683">
    <property type="entry name" value="TRANSALDOLASE"/>
    <property type="match status" value="1"/>
</dbReference>
<evidence type="ECO:0000256" key="5">
    <source>
        <dbReference type="ARBA" id="ARBA00022679"/>
    </source>
</evidence>
<comment type="pathway">
    <text evidence="2 9 10">Carbohydrate degradation; pentose phosphate pathway; D-glyceraldehyde 3-phosphate and beta-D-fructose 6-phosphate from D-ribose 5-phosphate and D-xylulose 5-phosphate (non-oxidative stage): step 2/3.</text>
</comment>
<keyword evidence="6 9" id="KW-0570">Pentose shunt</keyword>
<dbReference type="InterPro" id="IPR018225">
    <property type="entry name" value="Transaldolase_AS"/>
</dbReference>
<protein>
    <recommendedName>
        <fullName evidence="4 9">Transaldolase</fullName>
        <ecNumber evidence="4 9">2.2.1.2</ecNumber>
    </recommendedName>
</protein>
<name>A0ABV7JWW4_9ALTE</name>
<dbReference type="EMBL" id="JBHRSX010000008">
    <property type="protein sequence ID" value="MFC3200768.1"/>
    <property type="molecule type" value="Genomic_DNA"/>
</dbReference>
<dbReference type="Pfam" id="PF00923">
    <property type="entry name" value="TAL_FSA"/>
    <property type="match status" value="1"/>
</dbReference>
<dbReference type="EC" id="2.2.1.2" evidence="4 9"/>
<keyword evidence="5 9" id="KW-0808">Transferase</keyword>
<dbReference type="PROSITE" id="PS01054">
    <property type="entry name" value="TRANSALDOLASE_1"/>
    <property type="match status" value="1"/>
</dbReference>
<keyword evidence="7 9" id="KW-0704">Schiff base</keyword>
<evidence type="ECO:0000256" key="1">
    <source>
        <dbReference type="ARBA" id="ARBA00003518"/>
    </source>
</evidence>
<comment type="caution">
    <text evidence="11">The sequence shown here is derived from an EMBL/GenBank/DDBJ whole genome shotgun (WGS) entry which is preliminary data.</text>
</comment>
<comment type="function">
    <text evidence="1 9 10">Transaldolase is important for the balance of metabolites in the pentose-phosphate pathway.</text>
</comment>
<comment type="similarity">
    <text evidence="3 9 10">Belongs to the transaldolase family. Type 1 subfamily.</text>
</comment>
<keyword evidence="12" id="KW-1185">Reference proteome</keyword>
<dbReference type="InterPro" id="IPR004730">
    <property type="entry name" value="Transaldolase_1"/>
</dbReference>
<dbReference type="InterPro" id="IPR001585">
    <property type="entry name" value="TAL/FSA"/>
</dbReference>
<accession>A0ABV7JWW4</accession>
<dbReference type="PANTHER" id="PTHR10683:SF18">
    <property type="entry name" value="TRANSALDOLASE"/>
    <property type="match status" value="1"/>
</dbReference>
<dbReference type="HAMAP" id="MF_00492">
    <property type="entry name" value="Transaldolase_1"/>
    <property type="match status" value="1"/>
</dbReference>
<evidence type="ECO:0000256" key="9">
    <source>
        <dbReference type="HAMAP-Rule" id="MF_00492"/>
    </source>
</evidence>
<dbReference type="NCBIfam" id="NF009001">
    <property type="entry name" value="PRK12346.1"/>
    <property type="match status" value="1"/>
</dbReference>
<dbReference type="Proteomes" id="UP001595477">
    <property type="component" value="Unassembled WGS sequence"/>
</dbReference>
<organism evidence="11 12">
    <name type="scientific">Alteromonas oceani</name>
    <dbReference type="NCBI Taxonomy" id="2071609"/>
    <lineage>
        <taxon>Bacteria</taxon>
        <taxon>Pseudomonadati</taxon>
        <taxon>Pseudomonadota</taxon>
        <taxon>Gammaproteobacteria</taxon>
        <taxon>Alteromonadales</taxon>
        <taxon>Alteromonadaceae</taxon>
        <taxon>Alteromonas/Salinimonas group</taxon>
        <taxon>Alteromonas</taxon>
    </lineage>
</organism>
<dbReference type="NCBIfam" id="TIGR00874">
    <property type="entry name" value="talAB"/>
    <property type="match status" value="1"/>
</dbReference>
<evidence type="ECO:0000256" key="10">
    <source>
        <dbReference type="RuleBase" id="RU004155"/>
    </source>
</evidence>
<evidence type="ECO:0000313" key="12">
    <source>
        <dbReference type="Proteomes" id="UP001595477"/>
    </source>
</evidence>
<comment type="subcellular location">
    <subcellularLocation>
        <location evidence="9">Cytoplasm</location>
    </subcellularLocation>
</comment>
<evidence type="ECO:0000256" key="8">
    <source>
        <dbReference type="ARBA" id="ARBA00048810"/>
    </source>
</evidence>
<sequence>MTTQLEQLKSITTVVADTGDFEAIALYQPQDATTNPSLLLKAVQIEKYRPLAIEAVKWAKDQGATDDVAAVAADKLAVLIGAKLMEQVPGYVSTEVDARLSFDTMATVEKANHLLALYRDQGIDTSRVLIKIAATWEGIQAARILEAQGIKTNVTLVFSFAQARASAEAGAFLISPFVGRILDWYKADQPDADFSGANDPGVQSVTRIYNYFKENGYDTIVMGASFRNISEIQELAGCDRLTISPGLLDELANTEAELPRKLTPVDSPKAAPAALTEQTFRWDMNEDAMATDKLSQGIRQFAKDQVTLETMLTDLAK</sequence>
<dbReference type="InterPro" id="IPR013785">
    <property type="entry name" value="Aldolase_TIM"/>
</dbReference>
<dbReference type="Gene3D" id="3.20.20.70">
    <property type="entry name" value="Aldolase class I"/>
    <property type="match status" value="1"/>
</dbReference>
<dbReference type="GO" id="GO:0004801">
    <property type="term" value="F:transaldolase activity"/>
    <property type="evidence" value="ECO:0007669"/>
    <property type="project" value="UniProtKB-EC"/>
</dbReference>
<dbReference type="CDD" id="cd00957">
    <property type="entry name" value="Transaldolase_TalAB"/>
    <property type="match status" value="1"/>
</dbReference>
<dbReference type="PROSITE" id="PS00958">
    <property type="entry name" value="TRANSALDOLASE_2"/>
    <property type="match status" value="1"/>
</dbReference>
<evidence type="ECO:0000256" key="7">
    <source>
        <dbReference type="ARBA" id="ARBA00023270"/>
    </source>
</evidence>
<reference evidence="12" key="1">
    <citation type="journal article" date="2019" name="Int. J. Syst. Evol. Microbiol.">
        <title>The Global Catalogue of Microorganisms (GCM) 10K type strain sequencing project: providing services to taxonomists for standard genome sequencing and annotation.</title>
        <authorList>
            <consortium name="The Broad Institute Genomics Platform"/>
            <consortium name="The Broad Institute Genome Sequencing Center for Infectious Disease"/>
            <person name="Wu L."/>
            <person name="Ma J."/>
        </authorList>
    </citation>
    <scope>NUCLEOTIDE SEQUENCE [LARGE SCALE GENOMIC DNA]</scope>
    <source>
        <strain evidence="12">KCTC 52449</strain>
    </source>
</reference>
<evidence type="ECO:0000256" key="6">
    <source>
        <dbReference type="ARBA" id="ARBA00023126"/>
    </source>
</evidence>
<dbReference type="SUPFAM" id="SSF51569">
    <property type="entry name" value="Aldolase"/>
    <property type="match status" value="1"/>
</dbReference>
<evidence type="ECO:0000256" key="4">
    <source>
        <dbReference type="ARBA" id="ARBA00013151"/>
    </source>
</evidence>
<evidence type="ECO:0000313" key="11">
    <source>
        <dbReference type="EMBL" id="MFC3200768.1"/>
    </source>
</evidence>
<evidence type="ECO:0000256" key="3">
    <source>
        <dbReference type="ARBA" id="ARBA00008012"/>
    </source>
</evidence>
<dbReference type="RefSeq" id="WP_123327206.1">
    <property type="nucleotide sequence ID" value="NZ_JBHRSX010000008.1"/>
</dbReference>
<keyword evidence="9" id="KW-0963">Cytoplasm</keyword>
<proteinExistence type="inferred from homology"/>
<evidence type="ECO:0000256" key="2">
    <source>
        <dbReference type="ARBA" id="ARBA00004857"/>
    </source>
</evidence>
<comment type="catalytic activity">
    <reaction evidence="8 9 10">
        <text>D-sedoheptulose 7-phosphate + D-glyceraldehyde 3-phosphate = D-erythrose 4-phosphate + beta-D-fructose 6-phosphate</text>
        <dbReference type="Rhea" id="RHEA:17053"/>
        <dbReference type="ChEBI" id="CHEBI:16897"/>
        <dbReference type="ChEBI" id="CHEBI:57483"/>
        <dbReference type="ChEBI" id="CHEBI:57634"/>
        <dbReference type="ChEBI" id="CHEBI:59776"/>
        <dbReference type="EC" id="2.2.1.2"/>
    </reaction>
</comment>
<gene>
    <name evidence="9 11" type="primary">tal</name>
    <name evidence="11" type="ORF">ACFOEW_02905</name>
</gene>